<evidence type="ECO:0000259" key="17">
    <source>
        <dbReference type="PROSITE" id="PS50886"/>
    </source>
</evidence>
<dbReference type="GO" id="GO:0004825">
    <property type="term" value="F:methionine-tRNA ligase activity"/>
    <property type="evidence" value="ECO:0007669"/>
    <property type="project" value="UniProtKB-UniRule"/>
</dbReference>
<evidence type="ECO:0000313" key="18">
    <source>
        <dbReference type="EMBL" id="OSI17976.1"/>
    </source>
</evidence>
<evidence type="ECO:0000256" key="11">
    <source>
        <dbReference type="ARBA" id="ARBA00022840"/>
    </source>
</evidence>
<proteinExistence type="inferred from homology"/>
<comment type="subunit">
    <text evidence="4 16">Homodimer.</text>
</comment>
<evidence type="ECO:0000313" key="19">
    <source>
        <dbReference type="Proteomes" id="UP000193118"/>
    </source>
</evidence>
<accession>A0A1X3DDS4</accession>
<dbReference type="CDD" id="cd00814">
    <property type="entry name" value="MetRS_core"/>
    <property type="match status" value="1"/>
</dbReference>
<keyword evidence="19" id="KW-1185">Reference proteome</keyword>
<evidence type="ECO:0000256" key="15">
    <source>
        <dbReference type="ARBA" id="ARBA00047364"/>
    </source>
</evidence>
<evidence type="ECO:0000256" key="9">
    <source>
        <dbReference type="ARBA" id="ARBA00022741"/>
    </source>
</evidence>
<dbReference type="InterPro" id="IPR033911">
    <property type="entry name" value="MetRS_core"/>
</dbReference>
<evidence type="ECO:0000256" key="12">
    <source>
        <dbReference type="ARBA" id="ARBA00022884"/>
    </source>
</evidence>
<dbReference type="InterPro" id="IPR014729">
    <property type="entry name" value="Rossmann-like_a/b/a_fold"/>
</dbReference>
<dbReference type="GO" id="GO:0006431">
    <property type="term" value="P:methionyl-tRNA aminoacylation"/>
    <property type="evidence" value="ECO:0007669"/>
    <property type="project" value="UniProtKB-UniRule"/>
</dbReference>
<reference evidence="19" key="1">
    <citation type="submission" date="2017-01" db="EMBL/GenBank/DDBJ databases">
        <authorList>
            <person name="Wolfgang W.J."/>
            <person name="Cole J."/>
            <person name="Wroblewski D."/>
            <person name="Mcginnis J."/>
            <person name="Musser K.A."/>
        </authorList>
    </citation>
    <scope>NUCLEOTIDE SEQUENCE [LARGE SCALE GENOMIC DNA]</scope>
    <source>
        <strain evidence="19">DSM 19151</strain>
    </source>
</reference>
<dbReference type="PANTHER" id="PTHR45765:SF1">
    <property type="entry name" value="METHIONINE--TRNA LIGASE, CYTOPLASMIC"/>
    <property type="match status" value="1"/>
</dbReference>
<dbReference type="PRINTS" id="PR01041">
    <property type="entry name" value="TRNASYNTHMET"/>
</dbReference>
<dbReference type="Gene3D" id="3.40.50.620">
    <property type="entry name" value="HUPs"/>
    <property type="match status" value="1"/>
</dbReference>
<dbReference type="InterPro" id="IPR004495">
    <property type="entry name" value="Met-tRNA-synth_bsu_C"/>
</dbReference>
<comment type="caution">
    <text evidence="18">The sequence shown here is derived from an EMBL/GenBank/DDBJ whole genome shotgun (WGS) entry which is preliminary data.</text>
</comment>
<dbReference type="Pfam" id="PF19303">
    <property type="entry name" value="Anticodon_3"/>
    <property type="match status" value="1"/>
</dbReference>
<dbReference type="GeneID" id="94581924"/>
<evidence type="ECO:0000256" key="6">
    <source>
        <dbReference type="ARBA" id="ARBA00022555"/>
    </source>
</evidence>
<keyword evidence="14 16" id="KW-0030">Aminoacyl-tRNA synthetase</keyword>
<keyword evidence="8 16" id="KW-0479">Metal-binding</keyword>
<dbReference type="Pfam" id="PF09334">
    <property type="entry name" value="tRNA-synt_1g"/>
    <property type="match status" value="1"/>
</dbReference>
<feature type="binding site" evidence="16">
    <location>
        <position position="160"/>
    </location>
    <ligand>
        <name>Zn(2+)</name>
        <dbReference type="ChEBI" id="CHEBI:29105"/>
    </ligand>
</feature>
<evidence type="ECO:0000256" key="1">
    <source>
        <dbReference type="ARBA" id="ARBA00003314"/>
    </source>
</evidence>
<dbReference type="FunFam" id="1.10.730.10:FF:000005">
    <property type="entry name" value="Methionine--tRNA ligase"/>
    <property type="match status" value="1"/>
</dbReference>
<keyword evidence="13 16" id="KW-0648">Protein biosynthesis</keyword>
<comment type="function">
    <text evidence="1 16">Is required not only for elongation of protein synthesis but also for the initiation of all mRNA translation through initiator tRNA(fMet) aminoacylation.</text>
</comment>
<dbReference type="HAMAP" id="MF_00098">
    <property type="entry name" value="Met_tRNA_synth_type1"/>
    <property type="match status" value="1"/>
</dbReference>
<sequence>MTQRKILVTSALPYANGSIHLGHMVEHIQTDIWVRFQKLRGHQCHYCCADDTHGTPIMLAAEKQNLTPEALIEKVHAEHLADFTGFYIGYDNYYSTHSPENKQLSEQIYLALKANGKIESRTIEQLFDPEKQMFLPDRFVKGECPKCHAKDQYGDNCEVCGTTYSPTELINPYSAVSGAAPVLKESEHFFFKLGECADYLKEWTSGSTTLIDGRIQQHLQPEALNKMKEWLHPDENGEGGLSDWDISRDAPYFGFEIPGAPGKYFYVWLDAPVGYMASFKNLCSRIGLDYDEYFKAGSQTEMYHFIGKDILYFHALFWPAMLEFSGHRAPTGVFAHGFLTVDGQKMSKSRGTFITARSYLDGSLNPEWMRYYIAAKLNSRIEDIDLNLNDFIARVNSDLVGKYVNIAARAAGFIAKRFEGRLKNVAGSELLAKLAAQSETIAADYETREYAKALREIMALADIVNEYVDANKPWELAKQEGQSERLHQVCSELINAFAMLTAYLAPVLPQTAQNAAKFLNLDNLTWANTRETLSENHTINPYQHLMQRVEQKQVDDLIEANKQSIQTASAEAAPAAESSQYTPVAEQASFDDFMKIDMRVAKVLNCQAVEGSTKLLKFDLDFGFEQRVIFSGIAASYPNPAELNGRMVIAVANFAPRKMAKFGVSEGMILSAAAADGKLKLLDVDAGAQPGDKVG</sequence>
<dbReference type="InterPro" id="IPR041872">
    <property type="entry name" value="Anticodon_Met"/>
</dbReference>
<protein>
    <recommendedName>
        <fullName evidence="16">Methionine--tRNA ligase</fullName>
        <ecNumber evidence="16">6.1.1.10</ecNumber>
    </recommendedName>
    <alternativeName>
        <fullName evidence="16">Methionyl-tRNA synthetase</fullName>
        <shortName evidence="16">MetRS</shortName>
    </alternativeName>
</protein>
<feature type="binding site" evidence="16">
    <location>
        <position position="147"/>
    </location>
    <ligand>
        <name>Zn(2+)</name>
        <dbReference type="ChEBI" id="CHEBI:29105"/>
    </ligand>
</feature>
<dbReference type="InterPro" id="IPR029038">
    <property type="entry name" value="MetRS_Zn"/>
</dbReference>
<dbReference type="InterPro" id="IPR001412">
    <property type="entry name" value="aa-tRNA-synth_I_CS"/>
</dbReference>
<evidence type="ECO:0000256" key="2">
    <source>
        <dbReference type="ARBA" id="ARBA00004496"/>
    </source>
</evidence>
<dbReference type="CDD" id="cd07957">
    <property type="entry name" value="Anticodon_Ia_Met"/>
    <property type="match status" value="1"/>
</dbReference>
<dbReference type="InterPro" id="IPR012340">
    <property type="entry name" value="NA-bd_OB-fold"/>
</dbReference>
<feature type="binding site" evidence="16">
    <location>
        <position position="157"/>
    </location>
    <ligand>
        <name>Zn(2+)</name>
        <dbReference type="ChEBI" id="CHEBI:29105"/>
    </ligand>
</feature>
<name>A0A1X3DDS4_9NEIS</name>
<dbReference type="InterPro" id="IPR002547">
    <property type="entry name" value="tRNA-bd_dom"/>
</dbReference>
<dbReference type="FunFam" id="2.40.50.140:FF:000042">
    <property type="entry name" value="Methionine--tRNA ligase"/>
    <property type="match status" value="1"/>
</dbReference>
<dbReference type="Gene3D" id="1.10.730.10">
    <property type="entry name" value="Isoleucyl-tRNA Synthetase, Domain 1"/>
    <property type="match status" value="1"/>
</dbReference>
<dbReference type="GO" id="GO:0005524">
    <property type="term" value="F:ATP binding"/>
    <property type="evidence" value="ECO:0007669"/>
    <property type="project" value="UniProtKB-UniRule"/>
</dbReference>
<dbReference type="InterPro" id="IPR023458">
    <property type="entry name" value="Met-tRNA_ligase_1"/>
</dbReference>
<dbReference type="NCBIfam" id="NF001100">
    <property type="entry name" value="PRK00133.1"/>
    <property type="match status" value="1"/>
</dbReference>
<gene>
    <name evidence="16" type="primary">metG</name>
    <name evidence="18" type="ORF">BWD09_04280</name>
</gene>
<organism evidence="18 19">
    <name type="scientific">Neisseria dentiae</name>
    <dbReference type="NCBI Taxonomy" id="194197"/>
    <lineage>
        <taxon>Bacteria</taxon>
        <taxon>Pseudomonadati</taxon>
        <taxon>Pseudomonadota</taxon>
        <taxon>Betaproteobacteria</taxon>
        <taxon>Neisseriales</taxon>
        <taxon>Neisseriaceae</taxon>
        <taxon>Neisseria</taxon>
    </lineage>
</organism>
<comment type="similarity">
    <text evidence="3 16">Belongs to the class-I aminoacyl-tRNA synthetase family. MetG type 1 subfamily.</text>
</comment>
<keyword evidence="12 16" id="KW-0694">RNA-binding</keyword>
<dbReference type="SUPFAM" id="SSF47323">
    <property type="entry name" value="Anticodon-binding domain of a subclass of class I aminoacyl-tRNA synthetases"/>
    <property type="match status" value="1"/>
</dbReference>
<dbReference type="Pfam" id="PF01588">
    <property type="entry name" value="tRNA_bind"/>
    <property type="match status" value="1"/>
</dbReference>
<evidence type="ECO:0000256" key="8">
    <source>
        <dbReference type="ARBA" id="ARBA00022723"/>
    </source>
</evidence>
<dbReference type="Gene3D" id="2.20.28.20">
    <property type="entry name" value="Methionyl-tRNA synthetase, Zn-domain"/>
    <property type="match status" value="1"/>
</dbReference>
<dbReference type="OrthoDB" id="9810191at2"/>
<comment type="cofactor">
    <cofactor evidence="16">
        <name>Zn(2+)</name>
        <dbReference type="ChEBI" id="CHEBI:29105"/>
    </cofactor>
    <text evidence="16">Binds 1 zinc ion per subunit.</text>
</comment>
<dbReference type="SUPFAM" id="SSF52374">
    <property type="entry name" value="Nucleotidylyl transferase"/>
    <property type="match status" value="1"/>
</dbReference>
<keyword evidence="9 16" id="KW-0547">Nucleotide-binding</keyword>
<dbReference type="Proteomes" id="UP000193118">
    <property type="component" value="Unassembled WGS sequence"/>
</dbReference>
<evidence type="ECO:0000256" key="14">
    <source>
        <dbReference type="ARBA" id="ARBA00023146"/>
    </source>
</evidence>
<evidence type="ECO:0000256" key="7">
    <source>
        <dbReference type="ARBA" id="ARBA00022598"/>
    </source>
</evidence>
<dbReference type="GO" id="GO:0046872">
    <property type="term" value="F:metal ion binding"/>
    <property type="evidence" value="ECO:0007669"/>
    <property type="project" value="UniProtKB-KW"/>
</dbReference>
<dbReference type="GO" id="GO:0005829">
    <property type="term" value="C:cytosol"/>
    <property type="evidence" value="ECO:0007669"/>
    <property type="project" value="TreeGrafter"/>
</dbReference>
<dbReference type="EC" id="6.1.1.10" evidence="16"/>
<evidence type="ECO:0000256" key="16">
    <source>
        <dbReference type="HAMAP-Rule" id="MF_00098"/>
    </source>
</evidence>
<evidence type="ECO:0000256" key="4">
    <source>
        <dbReference type="ARBA" id="ARBA00011738"/>
    </source>
</evidence>
<dbReference type="PANTHER" id="PTHR45765">
    <property type="entry name" value="METHIONINE--TRNA LIGASE"/>
    <property type="match status" value="1"/>
</dbReference>
<dbReference type="SUPFAM" id="SSF57770">
    <property type="entry name" value="Methionyl-tRNA synthetase (MetRS), Zn-domain"/>
    <property type="match status" value="1"/>
</dbReference>
<keyword evidence="6 16" id="KW-0820">tRNA-binding</keyword>
<dbReference type="InterPro" id="IPR014758">
    <property type="entry name" value="Met-tRNA_synth"/>
</dbReference>
<dbReference type="AlphaFoldDB" id="A0A1X3DDS4"/>
<evidence type="ECO:0000256" key="13">
    <source>
        <dbReference type="ARBA" id="ARBA00022917"/>
    </source>
</evidence>
<evidence type="ECO:0000256" key="3">
    <source>
        <dbReference type="ARBA" id="ARBA00008258"/>
    </source>
</evidence>
<comment type="subcellular location">
    <subcellularLocation>
        <location evidence="2 16">Cytoplasm</location>
    </subcellularLocation>
</comment>
<evidence type="ECO:0000256" key="5">
    <source>
        <dbReference type="ARBA" id="ARBA00022490"/>
    </source>
</evidence>
<keyword evidence="7 16" id="KW-0436">Ligase</keyword>
<dbReference type="EMBL" id="MTBO01000006">
    <property type="protein sequence ID" value="OSI17976.1"/>
    <property type="molecule type" value="Genomic_DNA"/>
</dbReference>
<feature type="binding site" evidence="16">
    <location>
        <position position="144"/>
    </location>
    <ligand>
        <name>Zn(2+)</name>
        <dbReference type="ChEBI" id="CHEBI:29105"/>
    </ligand>
</feature>
<keyword evidence="5 16" id="KW-0963">Cytoplasm</keyword>
<comment type="catalytic activity">
    <reaction evidence="15 16">
        <text>tRNA(Met) + L-methionine + ATP = L-methionyl-tRNA(Met) + AMP + diphosphate</text>
        <dbReference type="Rhea" id="RHEA:13481"/>
        <dbReference type="Rhea" id="RHEA-COMP:9667"/>
        <dbReference type="Rhea" id="RHEA-COMP:9698"/>
        <dbReference type="ChEBI" id="CHEBI:30616"/>
        <dbReference type="ChEBI" id="CHEBI:33019"/>
        <dbReference type="ChEBI" id="CHEBI:57844"/>
        <dbReference type="ChEBI" id="CHEBI:78442"/>
        <dbReference type="ChEBI" id="CHEBI:78530"/>
        <dbReference type="ChEBI" id="CHEBI:456215"/>
        <dbReference type="EC" id="6.1.1.10"/>
    </reaction>
</comment>
<feature type="domain" description="TRNA-binding" evidence="17">
    <location>
        <begin position="592"/>
        <end position="695"/>
    </location>
</feature>
<dbReference type="NCBIfam" id="TIGR00399">
    <property type="entry name" value="metG_C_term"/>
    <property type="match status" value="1"/>
</dbReference>
<dbReference type="CDD" id="cd02800">
    <property type="entry name" value="tRNA_bind_EcMetRS_like"/>
    <property type="match status" value="1"/>
</dbReference>
<keyword evidence="11 16" id="KW-0067">ATP-binding</keyword>
<dbReference type="PROSITE" id="PS00178">
    <property type="entry name" value="AA_TRNA_LIGASE_I"/>
    <property type="match status" value="1"/>
</dbReference>
<evidence type="ECO:0000256" key="10">
    <source>
        <dbReference type="ARBA" id="ARBA00022833"/>
    </source>
</evidence>
<dbReference type="Gene3D" id="2.40.50.140">
    <property type="entry name" value="Nucleic acid-binding proteins"/>
    <property type="match status" value="1"/>
</dbReference>
<dbReference type="NCBIfam" id="TIGR00398">
    <property type="entry name" value="metG"/>
    <property type="match status" value="1"/>
</dbReference>
<feature type="short sequence motif" description="'HIGH' region" evidence="16">
    <location>
        <begin position="13"/>
        <end position="23"/>
    </location>
</feature>
<dbReference type="RefSeq" id="WP_085365498.1">
    <property type="nucleotide sequence ID" value="NZ_CAUJPZ010000014.1"/>
</dbReference>
<dbReference type="PROSITE" id="PS50886">
    <property type="entry name" value="TRBD"/>
    <property type="match status" value="1"/>
</dbReference>
<dbReference type="STRING" id="194197.BWD09_04280"/>
<feature type="binding site" evidence="16">
    <location>
        <position position="348"/>
    </location>
    <ligand>
        <name>ATP</name>
        <dbReference type="ChEBI" id="CHEBI:30616"/>
    </ligand>
</feature>
<dbReference type="InterPro" id="IPR015413">
    <property type="entry name" value="Methionyl/Leucyl_tRNA_Synth"/>
</dbReference>
<dbReference type="GO" id="GO:0000049">
    <property type="term" value="F:tRNA binding"/>
    <property type="evidence" value="ECO:0007669"/>
    <property type="project" value="UniProtKB-UniRule"/>
</dbReference>
<keyword evidence="10 16" id="KW-0862">Zinc</keyword>
<dbReference type="SUPFAM" id="SSF50249">
    <property type="entry name" value="Nucleic acid-binding proteins"/>
    <property type="match status" value="1"/>
</dbReference>
<feature type="short sequence motif" description="'KMSKS' region" evidence="16">
    <location>
        <begin position="345"/>
        <end position="349"/>
    </location>
</feature>
<dbReference type="FunFam" id="2.20.28.20:FF:000001">
    <property type="entry name" value="Methionine--tRNA ligase"/>
    <property type="match status" value="1"/>
</dbReference>
<dbReference type="InterPro" id="IPR009080">
    <property type="entry name" value="tRNAsynth_Ia_anticodon-bd"/>
</dbReference>